<keyword evidence="5" id="KW-0539">Nucleus</keyword>
<dbReference type="GO" id="GO:0003677">
    <property type="term" value="F:DNA binding"/>
    <property type="evidence" value="ECO:0007669"/>
    <property type="project" value="InterPro"/>
</dbReference>
<dbReference type="Gene3D" id="3.40.50.720">
    <property type="entry name" value="NAD(P)-binding Rossmann-like Domain"/>
    <property type="match status" value="1"/>
</dbReference>
<dbReference type="Proteomes" id="UP001056012">
    <property type="component" value="Chromosome 4"/>
</dbReference>
<dbReference type="InterPro" id="IPR000683">
    <property type="entry name" value="Gfo/Idh/MocA-like_OxRdtase_N"/>
</dbReference>
<dbReference type="GO" id="GO:0000166">
    <property type="term" value="F:nucleotide binding"/>
    <property type="evidence" value="ECO:0007669"/>
    <property type="project" value="InterPro"/>
</dbReference>
<evidence type="ECO:0000256" key="5">
    <source>
        <dbReference type="ARBA" id="ARBA00023242"/>
    </source>
</evidence>
<accession>A0A9Q8ZB65</accession>
<dbReference type="AlphaFoldDB" id="A0A9Q8ZB65"/>
<evidence type="ECO:0000256" key="6">
    <source>
        <dbReference type="SAM" id="MobiDB-lite"/>
    </source>
</evidence>
<dbReference type="InterPro" id="IPR055080">
    <property type="entry name" value="Gal80p-like_C"/>
</dbReference>
<sequence length="706" mass="77810">MSRNLPLRAALIGLSSSAATSWAATAHLPGLLTPVGRSKITIAALLNSSVDAAKAAIRHYKLPAETKAYGSPEDLAADPDIDLVICNTRVDKHHETVLPSVKVGKDVFLEWPIAANLDQIRELVEATEKSGSRVAIGLQRRWAPPIIKLKEIIEGGELGKVLSSTVQAYGGINNRDILPPPLTYFTQKEIGGNFISIAVAHVLDFVQAAIGRLDTSTIQSKAQLQRPNVLIRDPSTNEFVGETVSNVPDFISLHGALAESPQTAPNATLAFQFRAGPAFPGTPMLTWSINCERGEIKVLSVTSPFLRFHEGDGPVTIQVHNFDSDEVKDVAWDWSEEQKQVPIIARDIMKSLLDFAEGKKEGDGRNSIKMDEQGPKWRLEHAGNGNAVCQQAACKRSNTKIAKGELRIGTHTLFDRDGERRWYMAWRHWGCATKHQIAGLKETTGNDPTKAPGFDKLSPESQEQVRLAFEEGMPTDKTFKGICEERAKDAPKYAREYTDATGYKADVASRAAACRGHNCLSEGVKITKGELRLGIYVDFDGEHCSTYYKHWKCMSDYDLAHAKVFFDSGEFGGVQELPEELQEVIVKTFETGQVVEPPETEPEPSKKKAKKSCSKKSEANTVPPEPSVKSEQEGHSNADHTDADLQEALSLPVKTKGRRKRAKKRRTVTTDDYSEAELEYVPKKSKSRSVPFKDSIMPSQNAEEQV</sequence>
<dbReference type="SMART" id="SM01336">
    <property type="entry name" value="zf-PARP"/>
    <property type="match status" value="2"/>
</dbReference>
<keyword evidence="3" id="KW-0863">Zinc-finger</keyword>
<dbReference type="Pfam" id="PF22685">
    <property type="entry name" value="Gal80p_C-like"/>
    <property type="match status" value="1"/>
</dbReference>
<dbReference type="SUPFAM" id="SSF55347">
    <property type="entry name" value="Glyceraldehyde-3-phosphate dehydrogenase-like, C-terminal domain"/>
    <property type="match status" value="1"/>
</dbReference>
<feature type="compositionally biased region" description="Basic and acidic residues" evidence="6">
    <location>
        <begin position="628"/>
        <end position="643"/>
    </location>
</feature>
<dbReference type="PANTHER" id="PTHR43708:SF1">
    <property type="entry name" value="GALACTOSE_LACTOSE METABOLISM REGULATORY PROTEIN GAL80"/>
    <property type="match status" value="1"/>
</dbReference>
<name>A0A9Q8ZB65_CURCL</name>
<evidence type="ECO:0000313" key="10">
    <source>
        <dbReference type="Proteomes" id="UP001056012"/>
    </source>
</evidence>
<dbReference type="InterPro" id="IPR036291">
    <property type="entry name" value="NAD(P)-bd_dom_sf"/>
</dbReference>
<feature type="region of interest" description="Disordered" evidence="6">
    <location>
        <begin position="592"/>
        <end position="706"/>
    </location>
</feature>
<keyword evidence="4" id="KW-0862">Zinc</keyword>
<dbReference type="Gene3D" id="3.30.1740.10">
    <property type="entry name" value="Zinc finger, PARP-type"/>
    <property type="match status" value="2"/>
</dbReference>
<feature type="chain" id="PRO_5040132193" evidence="7">
    <location>
        <begin position="24"/>
        <end position="706"/>
    </location>
</feature>
<evidence type="ECO:0000256" key="4">
    <source>
        <dbReference type="ARBA" id="ARBA00022833"/>
    </source>
</evidence>
<evidence type="ECO:0000256" key="7">
    <source>
        <dbReference type="SAM" id="SignalP"/>
    </source>
</evidence>
<reference evidence="9" key="1">
    <citation type="submission" date="2021-12" db="EMBL/GenBank/DDBJ databases">
        <title>Curvularia clavata genome.</title>
        <authorList>
            <person name="Cao Y."/>
        </authorList>
    </citation>
    <scope>NUCLEOTIDE SEQUENCE</scope>
    <source>
        <strain evidence="9">Yc1106</strain>
    </source>
</reference>
<evidence type="ECO:0000256" key="1">
    <source>
        <dbReference type="ARBA" id="ARBA00004123"/>
    </source>
</evidence>
<dbReference type="PROSITE" id="PS50064">
    <property type="entry name" value="ZF_PARP_2"/>
    <property type="match status" value="1"/>
</dbReference>
<dbReference type="SUPFAM" id="SSF51735">
    <property type="entry name" value="NAD(P)-binding Rossmann-fold domains"/>
    <property type="match status" value="1"/>
</dbReference>
<evidence type="ECO:0000259" key="8">
    <source>
        <dbReference type="PROSITE" id="PS50064"/>
    </source>
</evidence>
<proteinExistence type="predicted"/>
<dbReference type="InterPro" id="IPR036957">
    <property type="entry name" value="Znf_PARP_sf"/>
</dbReference>
<dbReference type="Pfam" id="PF00645">
    <property type="entry name" value="zf-PARP"/>
    <property type="match status" value="1"/>
</dbReference>
<dbReference type="VEuPathDB" id="FungiDB:yc1106_06264"/>
<dbReference type="EMBL" id="CP089277">
    <property type="protein sequence ID" value="USP78990.1"/>
    <property type="molecule type" value="Genomic_DNA"/>
</dbReference>
<keyword evidence="2" id="KW-0479">Metal-binding</keyword>
<feature type="signal peptide" evidence="7">
    <location>
        <begin position="1"/>
        <end position="23"/>
    </location>
</feature>
<dbReference type="OrthoDB" id="446809at2759"/>
<dbReference type="Gene3D" id="3.30.360.10">
    <property type="entry name" value="Dihydrodipicolinate Reductase, domain 2"/>
    <property type="match status" value="1"/>
</dbReference>
<dbReference type="GO" id="GO:0008270">
    <property type="term" value="F:zinc ion binding"/>
    <property type="evidence" value="ECO:0007669"/>
    <property type="project" value="UniProtKB-KW"/>
</dbReference>
<organism evidence="9 10">
    <name type="scientific">Curvularia clavata</name>
    <dbReference type="NCBI Taxonomy" id="95742"/>
    <lineage>
        <taxon>Eukaryota</taxon>
        <taxon>Fungi</taxon>
        <taxon>Dikarya</taxon>
        <taxon>Ascomycota</taxon>
        <taxon>Pezizomycotina</taxon>
        <taxon>Dothideomycetes</taxon>
        <taxon>Pleosporomycetidae</taxon>
        <taxon>Pleosporales</taxon>
        <taxon>Pleosporineae</taxon>
        <taxon>Pleosporaceae</taxon>
        <taxon>Curvularia</taxon>
    </lineage>
</organism>
<feature type="domain" description="PARP-type" evidence="8">
    <location>
        <begin position="387"/>
        <end position="473"/>
    </location>
</feature>
<evidence type="ECO:0000256" key="3">
    <source>
        <dbReference type="ARBA" id="ARBA00022771"/>
    </source>
</evidence>
<feature type="compositionally biased region" description="Polar residues" evidence="6">
    <location>
        <begin position="697"/>
        <end position="706"/>
    </location>
</feature>
<evidence type="ECO:0000256" key="2">
    <source>
        <dbReference type="ARBA" id="ARBA00022723"/>
    </source>
</evidence>
<protein>
    <submittedName>
        <fullName evidence="9">Gfo idh moca family protein</fullName>
    </submittedName>
</protein>
<evidence type="ECO:0000313" key="9">
    <source>
        <dbReference type="EMBL" id="USP78990.1"/>
    </source>
</evidence>
<dbReference type="InterPro" id="IPR051317">
    <property type="entry name" value="Gfo/Idh/MocA_oxidoreduct"/>
</dbReference>
<feature type="compositionally biased region" description="Basic residues" evidence="6">
    <location>
        <begin position="655"/>
        <end position="667"/>
    </location>
</feature>
<dbReference type="Pfam" id="PF01408">
    <property type="entry name" value="GFO_IDH_MocA"/>
    <property type="match status" value="1"/>
</dbReference>
<comment type="subcellular location">
    <subcellularLocation>
        <location evidence="1">Nucleus</location>
    </subcellularLocation>
</comment>
<gene>
    <name evidence="9" type="ORF">yc1106_06264</name>
</gene>
<keyword evidence="7" id="KW-0732">Signal</keyword>
<dbReference type="PANTHER" id="PTHR43708">
    <property type="entry name" value="CONSERVED EXPRESSED OXIDOREDUCTASE (EUROFUNG)"/>
    <property type="match status" value="1"/>
</dbReference>
<dbReference type="SUPFAM" id="SSF57716">
    <property type="entry name" value="Glucocorticoid receptor-like (DNA-binding domain)"/>
    <property type="match status" value="2"/>
</dbReference>
<keyword evidence="10" id="KW-1185">Reference proteome</keyword>
<dbReference type="GO" id="GO:0005634">
    <property type="term" value="C:nucleus"/>
    <property type="evidence" value="ECO:0007669"/>
    <property type="project" value="UniProtKB-SubCell"/>
</dbReference>
<dbReference type="InterPro" id="IPR001510">
    <property type="entry name" value="Znf_PARP"/>
</dbReference>